<dbReference type="Proteomes" id="UP000605361">
    <property type="component" value="Unassembled WGS sequence"/>
</dbReference>
<dbReference type="AlphaFoldDB" id="A0A931AEF7"/>
<evidence type="ECO:0000256" key="3">
    <source>
        <dbReference type="ARBA" id="ARBA00023163"/>
    </source>
</evidence>
<keyword evidence="2" id="KW-0238">DNA-binding</keyword>
<organism evidence="5 6">
    <name type="scientific">Nonomuraea cypriaca</name>
    <dbReference type="NCBI Taxonomy" id="1187855"/>
    <lineage>
        <taxon>Bacteria</taxon>
        <taxon>Bacillati</taxon>
        <taxon>Actinomycetota</taxon>
        <taxon>Actinomycetes</taxon>
        <taxon>Streptosporangiales</taxon>
        <taxon>Streptosporangiaceae</taxon>
        <taxon>Nonomuraea</taxon>
    </lineage>
</organism>
<keyword evidence="1" id="KW-0805">Transcription regulation</keyword>
<keyword evidence="3" id="KW-0804">Transcription</keyword>
<dbReference type="PANTHER" id="PTHR44688">
    <property type="entry name" value="DNA-BINDING TRANSCRIPTIONAL ACTIVATOR DEVR_DOSR"/>
    <property type="match status" value="1"/>
</dbReference>
<dbReference type="InterPro" id="IPR000792">
    <property type="entry name" value="Tscrpt_reg_LuxR_C"/>
</dbReference>
<evidence type="ECO:0000259" key="4">
    <source>
        <dbReference type="PROSITE" id="PS50043"/>
    </source>
</evidence>
<dbReference type="Pfam" id="PF00196">
    <property type="entry name" value="GerE"/>
    <property type="match status" value="1"/>
</dbReference>
<dbReference type="InterPro" id="IPR041664">
    <property type="entry name" value="AAA_16"/>
</dbReference>
<dbReference type="PROSITE" id="PS50043">
    <property type="entry name" value="HTH_LUXR_2"/>
    <property type="match status" value="1"/>
</dbReference>
<protein>
    <submittedName>
        <fullName evidence="5">AAA family ATPase</fullName>
    </submittedName>
</protein>
<dbReference type="Gene3D" id="3.40.50.300">
    <property type="entry name" value="P-loop containing nucleotide triphosphate hydrolases"/>
    <property type="match status" value="1"/>
</dbReference>
<dbReference type="PRINTS" id="PR00038">
    <property type="entry name" value="HTHLUXR"/>
</dbReference>
<comment type="caution">
    <text evidence="5">The sequence shown here is derived from an EMBL/GenBank/DDBJ whole genome shotgun (WGS) entry which is preliminary data.</text>
</comment>
<dbReference type="Gene3D" id="1.10.10.10">
    <property type="entry name" value="Winged helix-like DNA-binding domain superfamily/Winged helix DNA-binding domain"/>
    <property type="match status" value="1"/>
</dbReference>
<dbReference type="CDD" id="cd06170">
    <property type="entry name" value="LuxR_C_like"/>
    <property type="match status" value="1"/>
</dbReference>
<evidence type="ECO:0000313" key="5">
    <source>
        <dbReference type="EMBL" id="MBF8191371.1"/>
    </source>
</evidence>
<dbReference type="SMART" id="SM00421">
    <property type="entry name" value="HTH_LUXR"/>
    <property type="match status" value="1"/>
</dbReference>
<dbReference type="Pfam" id="PF13191">
    <property type="entry name" value="AAA_16"/>
    <property type="match status" value="1"/>
</dbReference>
<gene>
    <name evidence="5" type="ORF">ITP53_37865</name>
</gene>
<dbReference type="InterPro" id="IPR016032">
    <property type="entry name" value="Sig_transdc_resp-reg_C-effctor"/>
</dbReference>
<evidence type="ECO:0000256" key="1">
    <source>
        <dbReference type="ARBA" id="ARBA00023015"/>
    </source>
</evidence>
<name>A0A931AEF7_9ACTN</name>
<dbReference type="SUPFAM" id="SSF52540">
    <property type="entry name" value="P-loop containing nucleoside triphosphate hydrolases"/>
    <property type="match status" value="1"/>
</dbReference>
<dbReference type="GO" id="GO:0006355">
    <property type="term" value="P:regulation of DNA-templated transcription"/>
    <property type="evidence" value="ECO:0007669"/>
    <property type="project" value="InterPro"/>
</dbReference>
<evidence type="ECO:0000313" key="6">
    <source>
        <dbReference type="Proteomes" id="UP000605361"/>
    </source>
</evidence>
<dbReference type="EMBL" id="JADOGI010000158">
    <property type="protein sequence ID" value="MBF8191371.1"/>
    <property type="molecule type" value="Genomic_DNA"/>
</dbReference>
<keyword evidence="6" id="KW-1185">Reference proteome</keyword>
<sequence length="735" mass="79427">MKVTAMWGMSLAATKLRPPLPPGQLVRRSRLDDILDSGIDGQARLVLVSAPAGSGKSTLLASWLAGRPEAVAWLQAEESDSDPARFWSYLVEAIGQAHPIAASDLKPVVVGSNGDDLVVVTALVNALAEVASPLVIVIDDYHLMDNGSVQRGMERLIDLCPHQVTIVLSTRIDPPFRLGRLRVRDQIAEIRGADLRFDTDEASGLLGSAVQSLDRALLDQLCGRTEGWAAGLVLAGLSLERATDPSEFIEAFRGDDQLVVEYLRDEFFVAVDVDDRQRLLETSILEHLSGALVDSVTGTAGGAKWLSDTASVNQLLIGLDRTRMWFRYHHLLRDLLRLEAQQAFPERIPGLHARAAAWFESHGDHGQAIVHRLAGGDVHEAAQLLLVHGPRLLASGQIETLRGFLEQLGDVAKTMTWCALLYGWCEYIGGSYSRSEYWLGIMLDVAPEGFDQTPAISLRMNISLARGDVATALDTARQVTATDRLMSYSCDLATATGAAYAWAGQADEARRALRFAAEKAAAERFRTAHVLALVYQAIVEFEDDSAASAQTAASTAVDTAQKFGLAAYHGVAPAYAIRARTGGDPARAHADALHALNLARRASTDLALGFVLTACGDTLIGLGDSAGQPLLAEARSVFARCPDPGIAGRYLTRTESRHGIAEVSGSRVAVLVEQLTEREMAVLRYLPANMSQRDIASELYVTLNTVKTHCRAIYRKLGVGDRKAAIQAARDLHLL</sequence>
<reference evidence="5" key="1">
    <citation type="submission" date="2020-11" db="EMBL/GenBank/DDBJ databases">
        <title>Whole-genome analyses of Nonomuraea sp. K274.</title>
        <authorList>
            <person name="Veyisoglu A."/>
        </authorList>
    </citation>
    <scope>NUCLEOTIDE SEQUENCE</scope>
    <source>
        <strain evidence="5">K274</strain>
    </source>
</reference>
<dbReference type="InterPro" id="IPR059106">
    <property type="entry name" value="WHD_MalT"/>
</dbReference>
<proteinExistence type="predicted"/>
<dbReference type="Pfam" id="PF25873">
    <property type="entry name" value="WHD_MalT"/>
    <property type="match status" value="1"/>
</dbReference>
<dbReference type="SUPFAM" id="SSF46894">
    <property type="entry name" value="C-terminal effector domain of the bipartite response regulators"/>
    <property type="match status" value="1"/>
</dbReference>
<dbReference type="GO" id="GO:0003677">
    <property type="term" value="F:DNA binding"/>
    <property type="evidence" value="ECO:0007669"/>
    <property type="project" value="UniProtKB-KW"/>
</dbReference>
<dbReference type="PANTHER" id="PTHR44688:SF16">
    <property type="entry name" value="DNA-BINDING TRANSCRIPTIONAL ACTIVATOR DEVR_DOSR"/>
    <property type="match status" value="1"/>
</dbReference>
<evidence type="ECO:0000256" key="2">
    <source>
        <dbReference type="ARBA" id="ARBA00023125"/>
    </source>
</evidence>
<accession>A0A931AEF7</accession>
<dbReference type="InterPro" id="IPR027417">
    <property type="entry name" value="P-loop_NTPase"/>
</dbReference>
<dbReference type="InterPro" id="IPR036388">
    <property type="entry name" value="WH-like_DNA-bd_sf"/>
</dbReference>
<feature type="domain" description="HTH luxR-type" evidence="4">
    <location>
        <begin position="668"/>
        <end position="733"/>
    </location>
</feature>